<dbReference type="AlphaFoldDB" id="A0A1N7JIR5"/>
<proteinExistence type="predicted"/>
<organism evidence="2 3">
    <name type="scientific">Phaeovulum vinaykumarii</name>
    <dbReference type="NCBI Taxonomy" id="407234"/>
    <lineage>
        <taxon>Bacteria</taxon>
        <taxon>Pseudomonadati</taxon>
        <taxon>Pseudomonadota</taxon>
        <taxon>Alphaproteobacteria</taxon>
        <taxon>Rhodobacterales</taxon>
        <taxon>Paracoccaceae</taxon>
        <taxon>Phaeovulum</taxon>
    </lineage>
</organism>
<keyword evidence="1" id="KW-0472">Membrane</keyword>
<name>A0A1N7JIR5_9RHOB</name>
<evidence type="ECO:0000256" key="1">
    <source>
        <dbReference type="SAM" id="Phobius"/>
    </source>
</evidence>
<gene>
    <name evidence="2" type="ORF">SAMN05421795_10114</name>
</gene>
<feature type="transmembrane region" description="Helical" evidence="1">
    <location>
        <begin position="120"/>
        <end position="142"/>
    </location>
</feature>
<dbReference type="Proteomes" id="UP000186098">
    <property type="component" value="Unassembled WGS sequence"/>
</dbReference>
<feature type="transmembrane region" description="Helical" evidence="1">
    <location>
        <begin position="148"/>
        <end position="170"/>
    </location>
</feature>
<protein>
    <recommendedName>
        <fullName evidence="4">YIP1 family protein</fullName>
    </recommendedName>
</protein>
<keyword evidence="1" id="KW-1133">Transmembrane helix</keyword>
<feature type="transmembrane region" description="Helical" evidence="1">
    <location>
        <begin position="44"/>
        <end position="62"/>
    </location>
</feature>
<evidence type="ECO:0008006" key="4">
    <source>
        <dbReference type="Google" id="ProtNLM"/>
    </source>
</evidence>
<keyword evidence="3" id="KW-1185">Reference proteome</keyword>
<dbReference type="RefSeq" id="WP_235816168.1">
    <property type="nucleotide sequence ID" value="NZ_FTOM01000001.1"/>
</dbReference>
<sequence length="178" mass="19108">MAEVENAPRGRQMRGIVPKIVASWRRPRVVMRAVLAEGQREDRAIATLIAACTILFVGQWPMHARAAHLDPSVPLDARLTGALMASLFILPLLAYVVAGVSRLVVRILGGRGPGWACRMALFWSLLAISPFMLLRGLVAGMIGPGGVLTGVDVALGLGFVALWIACLRVAGFEEKAWS</sequence>
<reference evidence="3" key="1">
    <citation type="submission" date="2017-01" db="EMBL/GenBank/DDBJ databases">
        <authorList>
            <person name="Varghese N."/>
            <person name="Submissions S."/>
        </authorList>
    </citation>
    <scope>NUCLEOTIDE SEQUENCE [LARGE SCALE GENOMIC DNA]</scope>
    <source>
        <strain evidence="3">DSM 18714</strain>
    </source>
</reference>
<dbReference type="EMBL" id="FTOM01000001">
    <property type="protein sequence ID" value="SIS49154.1"/>
    <property type="molecule type" value="Genomic_DNA"/>
</dbReference>
<evidence type="ECO:0000313" key="3">
    <source>
        <dbReference type="Proteomes" id="UP000186098"/>
    </source>
</evidence>
<evidence type="ECO:0000313" key="2">
    <source>
        <dbReference type="EMBL" id="SIS49154.1"/>
    </source>
</evidence>
<keyword evidence="1" id="KW-0812">Transmembrane</keyword>
<dbReference type="STRING" id="407234.SAMN05421795_10114"/>
<accession>A0A1N7JIR5</accession>
<feature type="transmembrane region" description="Helical" evidence="1">
    <location>
        <begin position="82"/>
        <end position="108"/>
    </location>
</feature>